<proteinExistence type="predicted"/>
<feature type="domain" description="Solute-binding protein family 5" evidence="3">
    <location>
        <begin position="121"/>
        <end position="503"/>
    </location>
</feature>
<dbReference type="RefSeq" id="WP_070244688.1">
    <property type="nucleotide sequence ID" value="NZ_CP016043.1"/>
</dbReference>
<protein>
    <submittedName>
        <fullName evidence="4">Antibiotic ABC transporter substrate-binding protein</fullName>
    </submittedName>
</protein>
<keyword evidence="1 2" id="KW-0732">Signal</keyword>
<dbReference type="PIRSF" id="PIRSF002741">
    <property type="entry name" value="MppA"/>
    <property type="match status" value="1"/>
</dbReference>
<dbReference type="PANTHER" id="PTHR30290">
    <property type="entry name" value="PERIPLASMIC BINDING COMPONENT OF ABC TRANSPORTER"/>
    <property type="match status" value="1"/>
</dbReference>
<name>A0ABN4SZY2_9GAMM</name>
<dbReference type="Pfam" id="PF00496">
    <property type="entry name" value="SBP_bac_5"/>
    <property type="match status" value="1"/>
</dbReference>
<gene>
    <name evidence="4" type="ORF">A9798_05620</name>
</gene>
<dbReference type="CDD" id="cd08497">
    <property type="entry name" value="MbnE-like"/>
    <property type="match status" value="1"/>
</dbReference>
<dbReference type="EMBL" id="CP016043">
    <property type="protein sequence ID" value="AOV96476.1"/>
    <property type="molecule type" value="Genomic_DNA"/>
</dbReference>
<evidence type="ECO:0000313" key="5">
    <source>
        <dbReference type="Proteomes" id="UP000175893"/>
    </source>
</evidence>
<dbReference type="Proteomes" id="UP000175893">
    <property type="component" value="Chromosome"/>
</dbReference>
<dbReference type="PANTHER" id="PTHR30290:SF64">
    <property type="entry name" value="ABC TRANSPORTER PERIPLASMIC BINDING PROTEIN"/>
    <property type="match status" value="1"/>
</dbReference>
<dbReference type="SUPFAM" id="SSF53850">
    <property type="entry name" value="Periplasmic binding protein-like II"/>
    <property type="match status" value="1"/>
</dbReference>
<evidence type="ECO:0000313" key="4">
    <source>
        <dbReference type="EMBL" id="AOV96476.1"/>
    </source>
</evidence>
<sequence length="618" mass="69874">MFVSLARPLAALLLCWSVCATAQSDRIDERYALSLFGQARYAAGFNHFDYANPAAPKGGTLRLAALGSYDNFNPYAAQGTPAIHSARLFDTLFTLSADEPASAYPLIGSAIRADRRFRWAEIRLNPQARFQDRTPISASDVVFSFHALMQQGPVAFRQRFRGVTLQVLSPLSLRIDQPHPDKARIFALLTQLPILPQHAWRHQRLDQPLRTPPIGSGPYRVACYRLGHSVTYQRLSDYWAADLPVNRGRDNFAILSYHYYPNDAAARAAFLHDALDLRLERSPAAWAQQYTGRAVRQGQIIRLVRTSQAAQATRWLAFNNQLSLFHDRRVRQAISLAFDFPRLNQRWYHAAYRRTNSYFQQTPYAARTYPDAAELLWLAPLQAQLPPPLFHHIYRPGGAGKRALRQAQALLTQAGWRRQGEVLINLHSGQRFAFTLLLPYASQLHYVAALRTRLATLGIVMHIRYAPRGQFAALARRHDFGMLPVIYPATPYPSPALLARWGSRYADDGANLANVRNPAVDALLAAIVARQDDPTALLALGRALDRVLTWNAFMLPLWYAPQRRIAYWDRFAMPAQAPLRGEEWDYWWYDVNRAARLAPTPSPCLGRASGMPTREGSQ</sequence>
<dbReference type="Gene3D" id="3.40.190.10">
    <property type="entry name" value="Periplasmic binding protein-like II"/>
    <property type="match status" value="1"/>
</dbReference>
<dbReference type="Gene3D" id="3.10.105.10">
    <property type="entry name" value="Dipeptide-binding Protein, Domain 3"/>
    <property type="match status" value="1"/>
</dbReference>
<feature type="signal peptide" evidence="2">
    <location>
        <begin position="1"/>
        <end position="22"/>
    </location>
</feature>
<feature type="chain" id="PRO_5047357669" evidence="2">
    <location>
        <begin position="23"/>
        <end position="618"/>
    </location>
</feature>
<dbReference type="InterPro" id="IPR039424">
    <property type="entry name" value="SBP_5"/>
</dbReference>
<evidence type="ECO:0000256" key="1">
    <source>
        <dbReference type="ARBA" id="ARBA00022729"/>
    </source>
</evidence>
<dbReference type="InterPro" id="IPR030678">
    <property type="entry name" value="Peptide/Ni-bd"/>
</dbReference>
<dbReference type="InterPro" id="IPR000914">
    <property type="entry name" value="SBP_5_dom"/>
</dbReference>
<organism evidence="4 5">
    <name type="scientific">Edwardsiella hoshinae</name>
    <dbReference type="NCBI Taxonomy" id="93378"/>
    <lineage>
        <taxon>Bacteria</taxon>
        <taxon>Pseudomonadati</taxon>
        <taxon>Pseudomonadota</taxon>
        <taxon>Gammaproteobacteria</taxon>
        <taxon>Enterobacterales</taxon>
        <taxon>Hafniaceae</taxon>
        <taxon>Edwardsiella</taxon>
    </lineage>
</organism>
<keyword evidence="5" id="KW-1185">Reference proteome</keyword>
<accession>A0ABN4SZY2</accession>
<evidence type="ECO:0000259" key="3">
    <source>
        <dbReference type="Pfam" id="PF00496"/>
    </source>
</evidence>
<reference evidence="4 5" key="1">
    <citation type="submission" date="2016-06" db="EMBL/GenBank/DDBJ databases">
        <title>Complete genome sequence of Edwardsiella hoshinae ATCC 35051.</title>
        <authorList>
            <person name="Reichley S.R."/>
            <person name="Waldbieser G.C."/>
            <person name="Lawrence M.L."/>
            <person name="Griffin M.J."/>
        </authorList>
    </citation>
    <scope>NUCLEOTIDE SEQUENCE [LARGE SCALE GENOMIC DNA]</scope>
    <source>
        <strain evidence="4 5">ATCC 35051</strain>
    </source>
</reference>
<evidence type="ECO:0000256" key="2">
    <source>
        <dbReference type="SAM" id="SignalP"/>
    </source>
</evidence>